<dbReference type="EMBL" id="AMFJ01000131">
    <property type="protein sequence ID" value="EKE29641.1"/>
    <property type="molecule type" value="Genomic_DNA"/>
</dbReference>
<dbReference type="SUPFAM" id="SSF49899">
    <property type="entry name" value="Concanavalin A-like lectins/glucanases"/>
    <property type="match status" value="1"/>
</dbReference>
<dbReference type="Pfam" id="PF07963">
    <property type="entry name" value="N_methyl"/>
    <property type="match status" value="1"/>
</dbReference>
<dbReference type="Gene3D" id="2.60.120.200">
    <property type="match status" value="1"/>
</dbReference>
<dbReference type="AlphaFoldDB" id="K2FEP2"/>
<dbReference type="InterPro" id="IPR013320">
    <property type="entry name" value="ConA-like_dom_sf"/>
</dbReference>
<feature type="transmembrane region" description="Helical" evidence="1">
    <location>
        <begin position="21"/>
        <end position="39"/>
    </location>
</feature>
<keyword evidence="1" id="KW-0472">Membrane</keyword>
<evidence type="ECO:0000313" key="2">
    <source>
        <dbReference type="EMBL" id="EKE29641.1"/>
    </source>
</evidence>
<dbReference type="Pfam" id="PF13385">
    <property type="entry name" value="Laminin_G_3"/>
    <property type="match status" value="1"/>
</dbReference>
<protein>
    <recommendedName>
        <fullName evidence="3">Prepilin-type N-terminal cleavage/methylation domain-containing protein</fullName>
    </recommendedName>
</protein>
<comment type="caution">
    <text evidence="2">The sequence shown here is derived from an EMBL/GenBank/DDBJ whole genome shotgun (WGS) entry which is preliminary data.</text>
</comment>
<dbReference type="InterPro" id="IPR045584">
    <property type="entry name" value="Pilin-like"/>
</dbReference>
<evidence type="ECO:0008006" key="3">
    <source>
        <dbReference type="Google" id="ProtNLM"/>
    </source>
</evidence>
<dbReference type="NCBIfam" id="TIGR02532">
    <property type="entry name" value="IV_pilin_GFxxxE"/>
    <property type="match status" value="1"/>
</dbReference>
<evidence type="ECO:0000256" key="1">
    <source>
        <dbReference type="SAM" id="Phobius"/>
    </source>
</evidence>
<dbReference type="SUPFAM" id="SSF54523">
    <property type="entry name" value="Pili subunits"/>
    <property type="match status" value="1"/>
</dbReference>
<gene>
    <name evidence="2" type="ORF">ACD_2C00131G0011</name>
</gene>
<name>K2FEP2_9BACT</name>
<dbReference type="InterPro" id="IPR012902">
    <property type="entry name" value="N_methyl_site"/>
</dbReference>
<reference evidence="2" key="1">
    <citation type="journal article" date="2012" name="Science">
        <title>Fermentation, hydrogen, and sulfur metabolism in multiple uncultivated bacterial phyla.</title>
        <authorList>
            <person name="Wrighton K.C."/>
            <person name="Thomas B.C."/>
            <person name="Sharon I."/>
            <person name="Miller C.S."/>
            <person name="Castelle C.J."/>
            <person name="VerBerkmoes N.C."/>
            <person name="Wilkins M.J."/>
            <person name="Hettich R.L."/>
            <person name="Lipton M.S."/>
            <person name="Williams K.H."/>
            <person name="Long P.E."/>
            <person name="Banfield J.F."/>
        </authorList>
    </citation>
    <scope>NUCLEOTIDE SEQUENCE [LARGE SCALE GENOMIC DNA]</scope>
</reference>
<keyword evidence="1" id="KW-0812">Transmembrane</keyword>
<sequence>MHKQKNTFRPRNIRAFTLVELIVVIVILAILSTIAFISFSSQSSSARDGKRLADISNIVSWIWMFQALSGKLPIPENKISITASWNVLAYQWYASKNILNMIKLSDWWADPLDDSAYTYSTDPSQSRFQIIWFLESSNNPALSLFPAFPINASADPSSYSGRYIYAKWDRMTALFASWTMIPVQSQYEASSFTGVDVLASNQELSALVGDNKVVSWTWVVLKSIIWWMWLLWYWNFDEWSWTKSSDYSGNWNNGTLTWSVLPIWTWWVLWKSLYFNNSLTQTWYFDVGPSMSLSPQYLDTNVWMKSDWTNPNLLPTTRLLRNRLYGYSIGYSWWIVTCSWTYWVSLSASASHVAEIKDDQWHNIHCSYSQNRQAIYVDWIKIVEYNKPVQPIYYVWNYFWIWKDANWSWGYYYWSIDEVRIYNRVLSDSEVSLLYKIAK</sequence>
<organism evidence="2">
    <name type="scientific">uncultured bacterium</name>
    <name type="common">gcode 4</name>
    <dbReference type="NCBI Taxonomy" id="1234023"/>
    <lineage>
        <taxon>Bacteria</taxon>
        <taxon>environmental samples</taxon>
    </lineage>
</organism>
<dbReference type="Gene3D" id="3.30.700.10">
    <property type="entry name" value="Glycoprotein, Type 4 Pilin"/>
    <property type="match status" value="1"/>
</dbReference>
<proteinExistence type="predicted"/>
<accession>K2FEP2</accession>
<keyword evidence="1" id="KW-1133">Transmembrane helix</keyword>